<feature type="region of interest" description="Disordered" evidence="9">
    <location>
        <begin position="1"/>
        <end position="408"/>
    </location>
</feature>
<name>A0A9W9F8F2_9EURO</name>
<feature type="compositionally biased region" description="Basic and acidic residues" evidence="9">
    <location>
        <begin position="384"/>
        <end position="403"/>
    </location>
</feature>
<comment type="caution">
    <text evidence="11">The sequence shown here is derived from an EMBL/GenBank/DDBJ whole genome shotgun (WGS) entry which is preliminary data.</text>
</comment>
<dbReference type="Proteomes" id="UP001141434">
    <property type="component" value="Unassembled WGS sequence"/>
</dbReference>
<feature type="compositionally biased region" description="Basic and acidic residues" evidence="9">
    <location>
        <begin position="130"/>
        <end position="139"/>
    </location>
</feature>
<dbReference type="OrthoDB" id="9332038at2759"/>
<feature type="compositionally biased region" description="Basic and acidic residues" evidence="9">
    <location>
        <begin position="200"/>
        <end position="221"/>
    </location>
</feature>
<dbReference type="FunFam" id="1.10.510.10:FF:000078">
    <property type="entry name" value="Serine/threonine-protein kinase PRP4 homolog"/>
    <property type="match status" value="1"/>
</dbReference>
<dbReference type="GO" id="GO:0005524">
    <property type="term" value="F:ATP binding"/>
    <property type="evidence" value="ECO:0007669"/>
    <property type="project" value="UniProtKB-UniRule"/>
</dbReference>
<dbReference type="InterPro" id="IPR011009">
    <property type="entry name" value="Kinase-like_dom_sf"/>
</dbReference>
<organism evidence="11 12">
    <name type="scientific">Penicillium alfredii</name>
    <dbReference type="NCBI Taxonomy" id="1506179"/>
    <lineage>
        <taxon>Eukaryota</taxon>
        <taxon>Fungi</taxon>
        <taxon>Dikarya</taxon>
        <taxon>Ascomycota</taxon>
        <taxon>Pezizomycotina</taxon>
        <taxon>Eurotiomycetes</taxon>
        <taxon>Eurotiomycetidae</taxon>
        <taxon>Eurotiales</taxon>
        <taxon>Aspergillaceae</taxon>
        <taxon>Penicillium</taxon>
    </lineage>
</organism>
<feature type="compositionally biased region" description="Basic and acidic residues" evidence="9">
    <location>
        <begin position="81"/>
        <end position="119"/>
    </location>
</feature>
<dbReference type="InterPro" id="IPR008271">
    <property type="entry name" value="Ser/Thr_kinase_AS"/>
</dbReference>
<keyword evidence="3" id="KW-0808">Transferase</keyword>
<dbReference type="InterPro" id="IPR044092">
    <property type="entry name" value="STKc_PRP4"/>
</dbReference>
<feature type="compositionally biased region" description="Acidic residues" evidence="9">
    <location>
        <begin position="437"/>
        <end position="450"/>
    </location>
</feature>
<dbReference type="EC" id="2.7.11.1" evidence="1"/>
<dbReference type="PROSITE" id="PS00108">
    <property type="entry name" value="PROTEIN_KINASE_ST"/>
    <property type="match status" value="1"/>
</dbReference>
<evidence type="ECO:0000256" key="7">
    <source>
        <dbReference type="ARBA" id="ARBA00023596"/>
    </source>
</evidence>
<evidence type="ECO:0000259" key="10">
    <source>
        <dbReference type="PROSITE" id="PS50011"/>
    </source>
</evidence>
<dbReference type="AlphaFoldDB" id="A0A9W9F8F2"/>
<feature type="domain" description="Protein kinase" evidence="10">
    <location>
        <begin position="496"/>
        <end position="813"/>
    </location>
</feature>
<evidence type="ECO:0000313" key="12">
    <source>
        <dbReference type="Proteomes" id="UP001141434"/>
    </source>
</evidence>
<dbReference type="GO" id="GO:0045292">
    <property type="term" value="P:mRNA cis splicing, via spliceosome"/>
    <property type="evidence" value="ECO:0007669"/>
    <property type="project" value="InterPro"/>
</dbReference>
<keyword evidence="12" id="KW-1185">Reference proteome</keyword>
<evidence type="ECO:0000256" key="1">
    <source>
        <dbReference type="ARBA" id="ARBA00012513"/>
    </source>
</evidence>
<keyword evidence="4 8" id="KW-0547">Nucleotide-binding</keyword>
<feature type="compositionally biased region" description="Polar residues" evidence="9">
    <location>
        <begin position="315"/>
        <end position="342"/>
    </location>
</feature>
<evidence type="ECO:0000256" key="3">
    <source>
        <dbReference type="ARBA" id="ARBA00022679"/>
    </source>
</evidence>
<feature type="region of interest" description="Disordered" evidence="9">
    <location>
        <begin position="421"/>
        <end position="456"/>
    </location>
</feature>
<dbReference type="GO" id="GO:0004674">
    <property type="term" value="F:protein serine/threonine kinase activity"/>
    <property type="evidence" value="ECO:0007669"/>
    <property type="project" value="UniProtKB-KW"/>
</dbReference>
<keyword evidence="6 8" id="KW-0067">ATP-binding</keyword>
<dbReference type="CDD" id="cd14135">
    <property type="entry name" value="STKc_PRP4"/>
    <property type="match status" value="1"/>
</dbReference>
<dbReference type="Gene3D" id="3.30.200.20">
    <property type="entry name" value="Phosphorylase Kinase, domain 1"/>
    <property type="match status" value="1"/>
</dbReference>
<feature type="binding site" evidence="8">
    <location>
        <position position="525"/>
    </location>
    <ligand>
        <name>ATP</name>
        <dbReference type="ChEBI" id="CHEBI:30616"/>
    </ligand>
</feature>
<dbReference type="PROSITE" id="PS00107">
    <property type="entry name" value="PROTEIN_KINASE_ATP"/>
    <property type="match status" value="1"/>
</dbReference>
<evidence type="ECO:0000256" key="4">
    <source>
        <dbReference type="ARBA" id="ARBA00022741"/>
    </source>
</evidence>
<dbReference type="InterPro" id="IPR050494">
    <property type="entry name" value="Ser_Thr_dual-spec_kinase"/>
</dbReference>
<dbReference type="PROSITE" id="PS50011">
    <property type="entry name" value="PROTEIN_KINASE_DOM"/>
    <property type="match status" value="1"/>
</dbReference>
<sequence>MASHHMSRSPSTPSEGEIIESGLETKATASQPPLNGTRVDRPTRASTSSAPRSPESLRGSKSPRRQGSRTRSLSRSRSRSPYRDHRGYQRRRDDAYDDSERRRYEPSRRFGPRYDDRYQHRAPPSRRQRSYYDYDREEGYGGGLRYTDDYDRRREKRPRSRSPYREVRKPKQYSSDELDPRTEGSAPSAKRRRSPTEQLVNERGKAPAVARDSKLGAKTRDNQVQQAPSHRRAHFADEYESSVVSLGLDRVTNDAFRADTPTTEPAEEPQPSEPVDEATALEARRKRREAIRAKYRTQATPLQLKALHIGDGDTDSSTPGTEPASAQDTSDSPRLSPSQTPHEQPGESFPGFKIGKDTDLVNSDGPVDSIDKDEPSAADYDPTFDMKQEREKHGSVQTTKEDVSSAAYDETQTVKQDVLLPDAPPEQTAPPKAYDMFADDDDDMFAEDTNDAQPAHAAAMSAIPQAKELDIRMMDNWDDPEGYYNVRLGELINGRYHVQQNLGKGMFSSVVRATDSKTGGLVAIKIIRQNDTMRKAGMKEIGILEQLHEADPDDKKHIIKFVRYFDHKGHLCMVFENLSMNLREVLKKFGRDVGLNLRAIRAYAQQIFLGLSLLRRCNVLHADLKPDNLLVNEQRNILKVCDLGSASPASENEITPYLVSRFYRAPEVILGIPYDYAIDVWSIGCTLFELYTGKILFTGRNNNQMLHSIMECRGKYPPKLLRRGSLAHQHFDDMLNFHSTEEDRITGRLVTRIVDFKKPTRDLKTRLLGQGTRGMSDGDAKDLTLFVDFLDRCLSLNPEKRCTPAEALKHPFLARKV</sequence>
<dbReference type="Pfam" id="PF00069">
    <property type="entry name" value="Pkinase"/>
    <property type="match status" value="1"/>
</dbReference>
<evidence type="ECO:0000256" key="6">
    <source>
        <dbReference type="ARBA" id="ARBA00022840"/>
    </source>
</evidence>
<evidence type="ECO:0000256" key="2">
    <source>
        <dbReference type="ARBA" id="ARBA00022527"/>
    </source>
</evidence>
<evidence type="ECO:0000256" key="5">
    <source>
        <dbReference type="ARBA" id="ARBA00022777"/>
    </source>
</evidence>
<dbReference type="SUPFAM" id="SSF56112">
    <property type="entry name" value="Protein kinase-like (PK-like)"/>
    <property type="match status" value="1"/>
</dbReference>
<evidence type="ECO:0000256" key="8">
    <source>
        <dbReference type="PROSITE-ProRule" id="PRU10141"/>
    </source>
</evidence>
<dbReference type="InterPro" id="IPR017441">
    <property type="entry name" value="Protein_kinase_ATP_BS"/>
</dbReference>
<reference evidence="11" key="2">
    <citation type="journal article" date="2023" name="IMA Fungus">
        <title>Comparative genomic study of the Penicillium genus elucidates a diverse pangenome and 15 lateral gene transfer events.</title>
        <authorList>
            <person name="Petersen C."/>
            <person name="Sorensen T."/>
            <person name="Nielsen M.R."/>
            <person name="Sondergaard T.E."/>
            <person name="Sorensen J.L."/>
            <person name="Fitzpatrick D.A."/>
            <person name="Frisvad J.C."/>
            <person name="Nielsen K.L."/>
        </authorList>
    </citation>
    <scope>NUCLEOTIDE SEQUENCE</scope>
    <source>
        <strain evidence="11">IBT 34128</strain>
    </source>
</reference>
<keyword evidence="5" id="KW-0418">Kinase</keyword>
<dbReference type="SMART" id="SM00220">
    <property type="entry name" value="S_TKc"/>
    <property type="match status" value="1"/>
</dbReference>
<dbReference type="GeneID" id="81394605"/>
<comment type="similarity">
    <text evidence="7">Belongs to the protein kinase superfamily. CMGC Ser/Thr protein kinase family.</text>
</comment>
<evidence type="ECO:0000313" key="11">
    <source>
        <dbReference type="EMBL" id="KAJ5095499.1"/>
    </source>
</evidence>
<gene>
    <name evidence="11" type="ORF">NUU61_004855</name>
</gene>
<keyword evidence="2" id="KW-0723">Serine/threonine-protein kinase</keyword>
<dbReference type="PANTHER" id="PTHR24058:SF103">
    <property type="entry name" value="SERINE_THREONINE-PROTEIN KINASE PRP4 HOMOLOG"/>
    <property type="match status" value="1"/>
</dbReference>
<proteinExistence type="inferred from homology"/>
<feature type="compositionally biased region" description="Basic residues" evidence="9">
    <location>
        <begin position="61"/>
        <end position="80"/>
    </location>
</feature>
<dbReference type="PANTHER" id="PTHR24058">
    <property type="entry name" value="DUAL SPECIFICITY PROTEIN KINASE"/>
    <property type="match status" value="1"/>
</dbReference>
<dbReference type="EMBL" id="JAPMSZ010000007">
    <property type="protein sequence ID" value="KAJ5095499.1"/>
    <property type="molecule type" value="Genomic_DNA"/>
</dbReference>
<dbReference type="InterPro" id="IPR000719">
    <property type="entry name" value="Prot_kinase_dom"/>
</dbReference>
<evidence type="ECO:0000256" key="9">
    <source>
        <dbReference type="SAM" id="MobiDB-lite"/>
    </source>
</evidence>
<feature type="compositionally biased region" description="Basic residues" evidence="9">
    <location>
        <begin position="284"/>
        <end position="295"/>
    </location>
</feature>
<dbReference type="Gene3D" id="1.10.510.10">
    <property type="entry name" value="Transferase(Phosphotransferase) domain 1"/>
    <property type="match status" value="1"/>
</dbReference>
<protein>
    <recommendedName>
        <fullName evidence="1">non-specific serine/threonine protein kinase</fullName>
        <ecNumber evidence="1">2.7.11.1</ecNumber>
    </recommendedName>
</protein>
<accession>A0A9W9F8F2</accession>
<reference evidence="11" key="1">
    <citation type="submission" date="2022-11" db="EMBL/GenBank/DDBJ databases">
        <authorList>
            <person name="Petersen C."/>
        </authorList>
    </citation>
    <scope>NUCLEOTIDE SEQUENCE</scope>
    <source>
        <strain evidence="11">IBT 34128</strain>
    </source>
</reference>
<dbReference type="RefSeq" id="XP_056511050.1">
    <property type="nucleotide sequence ID" value="XM_056655437.1"/>
</dbReference>